<feature type="domain" description="DUF4116" evidence="1">
    <location>
        <begin position="2"/>
        <end position="30"/>
    </location>
</feature>
<reference evidence="2 3" key="1">
    <citation type="journal article" date="2018" name="BMC Genomics">
        <title>The genome of Naegleria lovaniensis, the basis for a comparative approach to unravel pathogenicity factors of the human pathogenic amoeba N. fowleri.</title>
        <authorList>
            <person name="Liechti N."/>
            <person name="Schurch N."/>
            <person name="Bruggmann R."/>
            <person name="Wittwer M."/>
        </authorList>
    </citation>
    <scope>NUCLEOTIDE SEQUENCE [LARGE SCALE GENOMIC DNA]</scope>
    <source>
        <strain evidence="2 3">ATCC 30569</strain>
    </source>
</reference>
<dbReference type="InterPro" id="IPR025197">
    <property type="entry name" value="DUF4116"/>
</dbReference>
<evidence type="ECO:0000313" key="2">
    <source>
        <dbReference type="EMBL" id="KAG2386179.1"/>
    </source>
</evidence>
<dbReference type="RefSeq" id="XP_044550171.1">
    <property type="nucleotide sequence ID" value="XM_044692063.1"/>
</dbReference>
<dbReference type="EMBL" id="PYSW02000016">
    <property type="protein sequence ID" value="KAG2386179.1"/>
    <property type="molecule type" value="Genomic_DNA"/>
</dbReference>
<dbReference type="Proteomes" id="UP000816034">
    <property type="component" value="Unassembled WGS sequence"/>
</dbReference>
<keyword evidence="3" id="KW-1185">Reference proteome</keyword>
<evidence type="ECO:0000259" key="1">
    <source>
        <dbReference type="Pfam" id="PF13475"/>
    </source>
</evidence>
<sequence length="265" mass="30351">MDSSLKSDRELIMEAIRQSGKAFLFTPTYIQSQDKEIAAMALIQSPSLGISCHPLLYDCDYISQLVRRDGRILQSLPLILKQNPEIVKLAIESNGMNVKHASLEMLMQNLELIELAVSKNGLALQHVTQHPTFMQYLKSHKISNQKQTTSYLEVIIEKALEQNPMALQYCPDSYRSNRDVVLNLLSRNGMVLEFVSSELQHDLEVVNTALRQNANSLQFVPYEIICKNERSVLSAIMQQNNIQALKYYPKERLWSMYEKILNETS</sequence>
<protein>
    <recommendedName>
        <fullName evidence="1">DUF4116 domain-containing protein</fullName>
    </recommendedName>
</protein>
<organism evidence="2 3">
    <name type="scientific">Naegleria lovaniensis</name>
    <name type="common">Amoeba</name>
    <dbReference type="NCBI Taxonomy" id="51637"/>
    <lineage>
        <taxon>Eukaryota</taxon>
        <taxon>Discoba</taxon>
        <taxon>Heterolobosea</taxon>
        <taxon>Tetramitia</taxon>
        <taxon>Eutetramitia</taxon>
        <taxon>Vahlkampfiidae</taxon>
        <taxon>Naegleria</taxon>
    </lineage>
</organism>
<feature type="domain" description="DUF4116" evidence="1">
    <location>
        <begin position="155"/>
        <end position="200"/>
    </location>
</feature>
<evidence type="ECO:0000313" key="3">
    <source>
        <dbReference type="Proteomes" id="UP000816034"/>
    </source>
</evidence>
<name>A0AA88GUX1_NAELO</name>
<accession>A0AA88GUX1</accession>
<comment type="caution">
    <text evidence="2">The sequence shown here is derived from an EMBL/GenBank/DDBJ whole genome shotgun (WGS) entry which is preliminary data.</text>
</comment>
<dbReference type="Pfam" id="PF13475">
    <property type="entry name" value="DUF4116"/>
    <property type="match status" value="3"/>
</dbReference>
<gene>
    <name evidence="2" type="ORF">C9374_002625</name>
</gene>
<feature type="domain" description="DUF4116" evidence="1">
    <location>
        <begin position="58"/>
        <end position="105"/>
    </location>
</feature>
<dbReference type="GeneID" id="68095080"/>
<dbReference type="AlphaFoldDB" id="A0AA88GUX1"/>
<proteinExistence type="predicted"/>